<keyword evidence="2" id="KW-0812">Transmembrane</keyword>
<evidence type="ECO:0000256" key="2">
    <source>
        <dbReference type="SAM" id="Phobius"/>
    </source>
</evidence>
<keyword evidence="2" id="KW-1133">Transmembrane helix</keyword>
<feature type="transmembrane region" description="Helical" evidence="2">
    <location>
        <begin position="198"/>
        <end position="216"/>
    </location>
</feature>
<feature type="transmembrane region" description="Helical" evidence="2">
    <location>
        <begin position="297"/>
        <end position="320"/>
    </location>
</feature>
<protein>
    <recommendedName>
        <fullName evidence="3">Acyltransferase 3 domain-containing protein</fullName>
    </recommendedName>
</protein>
<feature type="transmembrane region" description="Helical" evidence="2">
    <location>
        <begin position="119"/>
        <end position="141"/>
    </location>
</feature>
<feature type="region of interest" description="Disordered" evidence="1">
    <location>
        <begin position="1"/>
        <end position="20"/>
    </location>
</feature>
<dbReference type="InterPro" id="IPR050623">
    <property type="entry name" value="Glucan_succinyl_AcylTrfase"/>
</dbReference>
<name>F5XN16_MICPN</name>
<dbReference type="eggNOG" id="COG1835">
    <property type="taxonomic scope" value="Bacteria"/>
</dbReference>
<reference evidence="4 5" key="1">
    <citation type="submission" date="2011-05" db="EMBL/GenBank/DDBJ databases">
        <title>Whole genome sequence of Microlunatus phosphovorus NM-1.</title>
        <authorList>
            <person name="Hosoyama A."/>
            <person name="Sasaki K."/>
            <person name="Harada T."/>
            <person name="Igarashi R."/>
            <person name="Kawakoshi A."/>
            <person name="Sasagawa M."/>
            <person name="Fukada J."/>
            <person name="Nakamura S."/>
            <person name="Katano Y."/>
            <person name="Hanada S."/>
            <person name="Kamagata Y."/>
            <person name="Nakamura N."/>
            <person name="Yamazaki S."/>
            <person name="Fujita N."/>
        </authorList>
    </citation>
    <scope>NUCLEOTIDE SEQUENCE [LARGE SCALE GENOMIC DNA]</scope>
    <source>
        <strain evidence="5">ATCC 700054 / DSM 10555 / JCM 9379 / NBRC 101784 / NCIMB 13414 / VKM Ac-1990 / NM-1</strain>
    </source>
</reference>
<dbReference type="GO" id="GO:0016747">
    <property type="term" value="F:acyltransferase activity, transferring groups other than amino-acyl groups"/>
    <property type="evidence" value="ECO:0007669"/>
    <property type="project" value="InterPro"/>
</dbReference>
<feature type="domain" description="Acyltransferase 3" evidence="3">
    <location>
        <begin position="30"/>
        <end position="381"/>
    </location>
</feature>
<dbReference type="InterPro" id="IPR002656">
    <property type="entry name" value="Acyl_transf_3_dom"/>
</dbReference>
<feature type="transmembrane region" description="Helical" evidence="2">
    <location>
        <begin position="261"/>
        <end position="285"/>
    </location>
</feature>
<keyword evidence="2" id="KW-0472">Membrane</keyword>
<dbReference type="OrthoDB" id="7375713at2"/>
<dbReference type="PANTHER" id="PTHR36927">
    <property type="entry name" value="BLR4337 PROTEIN"/>
    <property type="match status" value="1"/>
</dbReference>
<keyword evidence="5" id="KW-1185">Reference proteome</keyword>
<dbReference type="KEGG" id="mph:MLP_34520"/>
<evidence type="ECO:0000313" key="5">
    <source>
        <dbReference type="Proteomes" id="UP000007947"/>
    </source>
</evidence>
<organism evidence="4 5">
    <name type="scientific">Microlunatus phosphovorus (strain ATCC 700054 / DSM 10555 / JCM 9379 / NBRC 101784 / NCIMB 13414 / VKM Ac-1990 / NM-1)</name>
    <dbReference type="NCBI Taxonomy" id="1032480"/>
    <lineage>
        <taxon>Bacteria</taxon>
        <taxon>Bacillati</taxon>
        <taxon>Actinomycetota</taxon>
        <taxon>Actinomycetes</taxon>
        <taxon>Propionibacteriales</taxon>
        <taxon>Propionibacteriaceae</taxon>
        <taxon>Microlunatus</taxon>
    </lineage>
</organism>
<dbReference type="STRING" id="1032480.MLP_34520"/>
<feature type="transmembrane region" description="Helical" evidence="2">
    <location>
        <begin position="36"/>
        <end position="54"/>
    </location>
</feature>
<dbReference type="Pfam" id="PF01757">
    <property type="entry name" value="Acyl_transf_3"/>
    <property type="match status" value="1"/>
</dbReference>
<sequence length="396" mass="43163">MSRAKLNPARDSTLGDPDPIESTTQGRLVAVDNLKALLVAWVIGGHTLAGYAAIGGWPYDEVQEGTLPPILEFVLSVLLGPGALFAMGTFFFISGLFAPRAIAKAGPGEYAISRLIRLGIPWLVFMLLIWPFFMWLAYLSAGYHLTFWQAFLGRTPFLDSGPIWFIQVLMYTSLGYALWHRLGWGSRLTPTVVRGRHLVLLGILVAASSFVLRLEFPARSQQILDLHLWQWPQLICMFALGAMVANQGWAATVPASLARRCWIVVAATFILAPIAVWALGITSFVQAEPTFLGGWRLQAVSFDVVEATLVVAGSVGMLWLAQRHLTWQTPLARRIARAAYAAFMLQVPVLLSLEIAARPLPVPITVKAAAVGILAIVCSFGLGSVLVSHTPLGRLV</sequence>
<dbReference type="EMBL" id="AP012204">
    <property type="protein sequence ID" value="BAK36466.1"/>
    <property type="molecule type" value="Genomic_DNA"/>
</dbReference>
<proteinExistence type="predicted"/>
<feature type="transmembrane region" description="Helical" evidence="2">
    <location>
        <begin position="369"/>
        <end position="387"/>
    </location>
</feature>
<accession>F5XN16</accession>
<dbReference type="AlphaFoldDB" id="F5XN16"/>
<gene>
    <name evidence="4" type="ordered locus">MLP_34520</name>
</gene>
<evidence type="ECO:0000259" key="3">
    <source>
        <dbReference type="Pfam" id="PF01757"/>
    </source>
</evidence>
<dbReference type="Proteomes" id="UP000007947">
    <property type="component" value="Chromosome"/>
</dbReference>
<feature type="transmembrane region" description="Helical" evidence="2">
    <location>
        <begin position="228"/>
        <end position="249"/>
    </location>
</feature>
<evidence type="ECO:0000313" key="4">
    <source>
        <dbReference type="EMBL" id="BAK36466.1"/>
    </source>
</evidence>
<feature type="transmembrane region" description="Helical" evidence="2">
    <location>
        <begin position="340"/>
        <end position="357"/>
    </location>
</feature>
<dbReference type="RefSeq" id="WP_013864324.1">
    <property type="nucleotide sequence ID" value="NC_015635.1"/>
</dbReference>
<feature type="transmembrane region" description="Helical" evidence="2">
    <location>
        <begin position="74"/>
        <end position="98"/>
    </location>
</feature>
<evidence type="ECO:0000256" key="1">
    <source>
        <dbReference type="SAM" id="MobiDB-lite"/>
    </source>
</evidence>
<dbReference type="HOGENOM" id="CLU_036097_1_0_11"/>
<feature type="transmembrane region" description="Helical" evidence="2">
    <location>
        <begin position="161"/>
        <end position="178"/>
    </location>
</feature>